<dbReference type="PANTHER" id="PTHR43986:SF10">
    <property type="entry name" value="ELONGATION FACTOR EEF-1B GAMMA SUBUNIT, PUTATIVE (AFU_ORTHOLOGUE AFUA_1G17120)-RELATED"/>
    <property type="match status" value="1"/>
</dbReference>
<keyword evidence="5" id="KW-1185">Reference proteome</keyword>
<dbReference type="CDD" id="cd03044">
    <property type="entry name" value="GST_N_EF1Bgamma"/>
    <property type="match status" value="1"/>
</dbReference>
<dbReference type="Gene3D" id="3.40.30.10">
    <property type="entry name" value="Glutaredoxin"/>
    <property type="match status" value="1"/>
</dbReference>
<dbReference type="STRING" id="1380566.A0A179EZL1"/>
<dbReference type="SFLD" id="SFLDS00019">
    <property type="entry name" value="Glutathione_Transferase_(cytos"/>
    <property type="match status" value="1"/>
</dbReference>
<evidence type="ECO:0000259" key="2">
    <source>
        <dbReference type="PROSITE" id="PS50404"/>
    </source>
</evidence>
<dbReference type="KEGG" id="pchm:VFPPC_10347"/>
<dbReference type="InterPro" id="IPR036249">
    <property type="entry name" value="Thioredoxin-like_sf"/>
</dbReference>
<dbReference type="InterPro" id="IPR004045">
    <property type="entry name" value="Glutathione_S-Trfase_N"/>
</dbReference>
<dbReference type="EMBL" id="LSBJ02000010">
    <property type="protein sequence ID" value="OAQ58635.1"/>
    <property type="molecule type" value="Genomic_DNA"/>
</dbReference>
<dbReference type="OrthoDB" id="249703at2759"/>
<dbReference type="Pfam" id="PF13410">
    <property type="entry name" value="GST_C_2"/>
    <property type="match status" value="1"/>
</dbReference>
<dbReference type="PROSITE" id="PS50404">
    <property type="entry name" value="GST_NTER"/>
    <property type="match status" value="1"/>
</dbReference>
<dbReference type="SUPFAM" id="SSF47616">
    <property type="entry name" value="GST C-terminal domain-like"/>
    <property type="match status" value="1"/>
</dbReference>
<dbReference type="PANTHER" id="PTHR43986">
    <property type="entry name" value="ELONGATION FACTOR 1-GAMMA"/>
    <property type="match status" value="1"/>
</dbReference>
<dbReference type="PROSITE" id="PS50405">
    <property type="entry name" value="GST_CTER"/>
    <property type="match status" value="1"/>
</dbReference>
<organism evidence="4 5">
    <name type="scientific">Pochonia chlamydosporia 170</name>
    <dbReference type="NCBI Taxonomy" id="1380566"/>
    <lineage>
        <taxon>Eukaryota</taxon>
        <taxon>Fungi</taxon>
        <taxon>Dikarya</taxon>
        <taxon>Ascomycota</taxon>
        <taxon>Pezizomycotina</taxon>
        <taxon>Sordariomycetes</taxon>
        <taxon>Hypocreomycetidae</taxon>
        <taxon>Hypocreales</taxon>
        <taxon>Clavicipitaceae</taxon>
        <taxon>Pochonia</taxon>
    </lineage>
</organism>
<dbReference type="Gene3D" id="1.20.1050.10">
    <property type="match status" value="1"/>
</dbReference>
<sequence>MASLGTLNTTPFNPRIRKILAAAAIAGVELSTPSDFKFGETNKQSAYLSKFPLGKVPTLETQDGFHLSESFAIAYYTAERAVTTQKREQLLGSSPEERALIQQWIFFTSLHLEPTINNVCGWRKGYAKYDAEVERSSGEEFKRWLNYMEAAIKGQDWFVKGGTGPSLADIAIGSALYFAFGIYLDQNARNEYPELTAWYKKLKDVAELASIFEGDMIDQRLEEPSTKE</sequence>
<evidence type="ECO:0008006" key="6">
    <source>
        <dbReference type="Google" id="ProtNLM"/>
    </source>
</evidence>
<feature type="domain" description="GST C-terminal" evidence="3">
    <location>
        <begin position="94"/>
        <end position="225"/>
    </location>
</feature>
<evidence type="ECO:0000259" key="3">
    <source>
        <dbReference type="PROSITE" id="PS50405"/>
    </source>
</evidence>
<dbReference type="FunFam" id="3.40.30.10:FF:000142">
    <property type="entry name" value="Elongation factor 1 gamma"/>
    <property type="match status" value="1"/>
</dbReference>
<gene>
    <name evidence="4" type="ORF">VFPPC_10347</name>
</gene>
<protein>
    <recommendedName>
        <fullName evidence="6">Glutathione S-transferase</fullName>
    </recommendedName>
</protein>
<dbReference type="SFLD" id="SFLDG00358">
    <property type="entry name" value="Main_(cytGST)"/>
    <property type="match status" value="1"/>
</dbReference>
<dbReference type="InterPro" id="IPR050802">
    <property type="entry name" value="EF-GSTs"/>
</dbReference>
<reference evidence="4 5" key="1">
    <citation type="journal article" date="2016" name="PLoS Pathog.">
        <title>Biosynthesis of antibiotic leucinostatins in bio-control fungus Purpureocillium lilacinum and their inhibition on phytophthora revealed by genome mining.</title>
        <authorList>
            <person name="Wang G."/>
            <person name="Liu Z."/>
            <person name="Lin R."/>
            <person name="Li E."/>
            <person name="Mao Z."/>
            <person name="Ling J."/>
            <person name="Yang Y."/>
            <person name="Yin W.B."/>
            <person name="Xie B."/>
        </authorList>
    </citation>
    <scope>NUCLEOTIDE SEQUENCE [LARGE SCALE GENOMIC DNA]</scope>
    <source>
        <strain evidence="4">170</strain>
    </source>
</reference>
<dbReference type="AlphaFoldDB" id="A0A179EZL1"/>
<dbReference type="Proteomes" id="UP000078397">
    <property type="component" value="Unassembled WGS sequence"/>
</dbReference>
<dbReference type="InterPro" id="IPR010987">
    <property type="entry name" value="Glutathione-S-Trfase_C-like"/>
</dbReference>
<comment type="similarity">
    <text evidence="1">Belongs to the GST superfamily.</text>
</comment>
<dbReference type="GeneID" id="28852728"/>
<comment type="caution">
    <text evidence="4">The sequence shown here is derived from an EMBL/GenBank/DDBJ whole genome shotgun (WGS) entry which is preliminary data.</text>
</comment>
<evidence type="ECO:0000256" key="1">
    <source>
        <dbReference type="ARBA" id="ARBA00007409"/>
    </source>
</evidence>
<dbReference type="Pfam" id="PF02798">
    <property type="entry name" value="GST_N"/>
    <property type="match status" value="1"/>
</dbReference>
<feature type="domain" description="GST N-terminal" evidence="2">
    <location>
        <begin position="3"/>
        <end position="85"/>
    </location>
</feature>
<dbReference type="GO" id="GO:0006414">
    <property type="term" value="P:translational elongation"/>
    <property type="evidence" value="ECO:0007669"/>
    <property type="project" value="TreeGrafter"/>
</dbReference>
<name>A0A179EZL1_METCM</name>
<evidence type="ECO:0000313" key="5">
    <source>
        <dbReference type="Proteomes" id="UP000078397"/>
    </source>
</evidence>
<dbReference type="InterPro" id="IPR040079">
    <property type="entry name" value="Glutathione_S-Trfase"/>
</dbReference>
<evidence type="ECO:0000313" key="4">
    <source>
        <dbReference type="EMBL" id="OAQ58635.1"/>
    </source>
</evidence>
<dbReference type="SUPFAM" id="SSF52833">
    <property type="entry name" value="Thioredoxin-like"/>
    <property type="match status" value="1"/>
</dbReference>
<dbReference type="GO" id="GO:0005737">
    <property type="term" value="C:cytoplasm"/>
    <property type="evidence" value="ECO:0007669"/>
    <property type="project" value="TreeGrafter"/>
</dbReference>
<dbReference type="InterPro" id="IPR036282">
    <property type="entry name" value="Glutathione-S-Trfase_C_sf"/>
</dbReference>
<dbReference type="GO" id="GO:0005634">
    <property type="term" value="C:nucleus"/>
    <property type="evidence" value="ECO:0007669"/>
    <property type="project" value="TreeGrafter"/>
</dbReference>
<accession>A0A179EZL1</accession>
<dbReference type="RefSeq" id="XP_018136762.1">
    <property type="nucleotide sequence ID" value="XM_018288734.1"/>
</dbReference>
<proteinExistence type="inferred from homology"/>